<dbReference type="Proteomes" id="UP001221898">
    <property type="component" value="Unassembled WGS sequence"/>
</dbReference>
<protein>
    <submittedName>
        <fullName evidence="1">Uncharacterized protein</fullName>
    </submittedName>
</protein>
<reference evidence="1" key="1">
    <citation type="journal article" date="2023" name="Science">
        <title>Genome structures resolve the early diversification of teleost fishes.</title>
        <authorList>
            <person name="Parey E."/>
            <person name="Louis A."/>
            <person name="Montfort J."/>
            <person name="Bouchez O."/>
            <person name="Roques C."/>
            <person name="Iampietro C."/>
            <person name="Lluch J."/>
            <person name="Castinel A."/>
            <person name="Donnadieu C."/>
            <person name="Desvignes T."/>
            <person name="Floi Bucao C."/>
            <person name="Jouanno E."/>
            <person name="Wen M."/>
            <person name="Mejri S."/>
            <person name="Dirks R."/>
            <person name="Jansen H."/>
            <person name="Henkel C."/>
            <person name="Chen W.J."/>
            <person name="Zahm M."/>
            <person name="Cabau C."/>
            <person name="Klopp C."/>
            <person name="Thompson A.W."/>
            <person name="Robinson-Rechavi M."/>
            <person name="Braasch I."/>
            <person name="Lecointre G."/>
            <person name="Bobe J."/>
            <person name="Postlethwait J.H."/>
            <person name="Berthelot C."/>
            <person name="Roest Crollius H."/>
            <person name="Guiguen Y."/>
        </authorList>
    </citation>
    <scope>NUCLEOTIDE SEQUENCE</scope>
    <source>
        <strain evidence="1">NC1722</strain>
    </source>
</reference>
<evidence type="ECO:0000313" key="1">
    <source>
        <dbReference type="EMBL" id="KAJ8378204.1"/>
    </source>
</evidence>
<evidence type="ECO:0000313" key="2">
    <source>
        <dbReference type="Proteomes" id="UP001221898"/>
    </source>
</evidence>
<dbReference type="AlphaFoldDB" id="A0AAD7RDD0"/>
<keyword evidence="2" id="KW-1185">Reference proteome</keyword>
<sequence>MTRPDQIGMAADRDAQQLTVARETGFHTSQQRRPSAYIFARHVSVRSAAVRPASQAQSDVDCKTGASSRSLRTAYHPAVAKLLRGGDFS</sequence>
<comment type="caution">
    <text evidence="1">The sequence shown here is derived from an EMBL/GenBank/DDBJ whole genome shotgun (WGS) entry which is preliminary data.</text>
</comment>
<dbReference type="EMBL" id="JAINUG010000327">
    <property type="protein sequence ID" value="KAJ8378204.1"/>
    <property type="molecule type" value="Genomic_DNA"/>
</dbReference>
<organism evidence="1 2">
    <name type="scientific">Aldrovandia affinis</name>
    <dbReference type="NCBI Taxonomy" id="143900"/>
    <lineage>
        <taxon>Eukaryota</taxon>
        <taxon>Metazoa</taxon>
        <taxon>Chordata</taxon>
        <taxon>Craniata</taxon>
        <taxon>Vertebrata</taxon>
        <taxon>Euteleostomi</taxon>
        <taxon>Actinopterygii</taxon>
        <taxon>Neopterygii</taxon>
        <taxon>Teleostei</taxon>
        <taxon>Notacanthiformes</taxon>
        <taxon>Halosauridae</taxon>
        <taxon>Aldrovandia</taxon>
    </lineage>
</organism>
<gene>
    <name evidence="1" type="ORF">AAFF_G00244920</name>
</gene>
<name>A0AAD7RDD0_9TELE</name>
<proteinExistence type="predicted"/>
<accession>A0AAD7RDD0</accession>